<evidence type="ECO:0000313" key="1">
    <source>
        <dbReference type="EMBL" id="BBM87234.1"/>
    </source>
</evidence>
<reference evidence="1 2" key="1">
    <citation type="submission" date="2019-08" db="EMBL/GenBank/DDBJ databases">
        <title>Complete genome sequence of Candidatus Uab amorphum.</title>
        <authorList>
            <person name="Shiratori T."/>
            <person name="Suzuki S."/>
            <person name="Kakizawa Y."/>
            <person name="Ishida K."/>
        </authorList>
    </citation>
    <scope>NUCLEOTIDE SEQUENCE [LARGE SCALE GENOMIC DNA]</scope>
    <source>
        <strain evidence="1 2">SRT547</strain>
    </source>
</reference>
<keyword evidence="2" id="KW-1185">Reference proteome</keyword>
<dbReference type="Proteomes" id="UP000326354">
    <property type="component" value="Chromosome"/>
</dbReference>
<sequence length="233" mass="27998">MSLEKKHQNLKYVSTHSEYVKWLGAPDHEQYQECWRKFYHRYHTPIINYILKKAGWRKDHIYKAEEIASVVYEKGFRWSFKKQDGVSFRAILKRLVKDALSDYMKKQKDVPLCEHLSEDPKASQDSDWDSLSFEILQTISLRVLEGYKGRQRDVVKWIWEHGKWPKPGELAAILSINSDHEENNKNAAKQWRKRNKNLWQDFQEKLKHQICQLAMGEDCQEQEMSYFENLKNF</sequence>
<protein>
    <submittedName>
        <fullName evidence="1">Uncharacterized protein</fullName>
    </submittedName>
</protein>
<name>A0A5S9ISQ8_UABAM</name>
<dbReference type="EMBL" id="AP019860">
    <property type="protein sequence ID" value="BBM87234.1"/>
    <property type="molecule type" value="Genomic_DNA"/>
</dbReference>
<evidence type="ECO:0000313" key="2">
    <source>
        <dbReference type="Proteomes" id="UP000326354"/>
    </source>
</evidence>
<dbReference type="RefSeq" id="WP_151971260.1">
    <property type="nucleotide sequence ID" value="NZ_AP019860.1"/>
</dbReference>
<proteinExistence type="predicted"/>
<gene>
    <name evidence="1" type="ORF">UABAM_05637</name>
</gene>
<dbReference type="KEGG" id="uam:UABAM_05637"/>
<dbReference type="AlphaFoldDB" id="A0A5S9ISQ8"/>
<accession>A0A5S9ISQ8</accession>
<organism evidence="1 2">
    <name type="scientific">Uabimicrobium amorphum</name>
    <dbReference type="NCBI Taxonomy" id="2596890"/>
    <lineage>
        <taxon>Bacteria</taxon>
        <taxon>Pseudomonadati</taxon>
        <taxon>Planctomycetota</taxon>
        <taxon>Candidatus Uabimicrobiia</taxon>
        <taxon>Candidatus Uabimicrobiales</taxon>
        <taxon>Candidatus Uabimicrobiaceae</taxon>
        <taxon>Candidatus Uabimicrobium</taxon>
    </lineage>
</organism>